<name>A0A4W3IGX8_CALMI</name>
<comment type="similarity">
    <text evidence="5">Belongs to the WD repeat cdt2 family.</text>
</comment>
<feature type="region of interest" description="Disordered" evidence="7">
    <location>
        <begin position="155"/>
        <end position="175"/>
    </location>
</feature>
<reference evidence="9" key="2">
    <citation type="journal article" date="2007" name="PLoS Biol.">
        <title>Survey sequencing and comparative analysis of the elephant shark (Callorhinchus milii) genome.</title>
        <authorList>
            <person name="Venkatesh B."/>
            <person name="Kirkness E.F."/>
            <person name="Loh Y.H."/>
            <person name="Halpern A.L."/>
            <person name="Lee A.P."/>
            <person name="Johnson J."/>
            <person name="Dandona N."/>
            <person name="Viswanathan L.D."/>
            <person name="Tay A."/>
            <person name="Venter J.C."/>
            <person name="Strausberg R.L."/>
            <person name="Brenner S."/>
        </authorList>
    </citation>
    <scope>NUCLEOTIDE SEQUENCE [LARGE SCALE GENOMIC DNA]</scope>
</reference>
<evidence type="ECO:0000256" key="3">
    <source>
        <dbReference type="ARBA" id="ARBA00022737"/>
    </source>
</evidence>
<evidence type="ECO:0000313" key="8">
    <source>
        <dbReference type="Ensembl" id="ENSCMIP00000026711.1"/>
    </source>
</evidence>
<feature type="repeat" description="WD" evidence="6">
    <location>
        <begin position="59"/>
        <end position="100"/>
    </location>
</feature>
<protein>
    <submittedName>
        <fullName evidence="8">Uncharacterized protein</fullName>
    </submittedName>
</protein>
<evidence type="ECO:0000256" key="1">
    <source>
        <dbReference type="ARBA" id="ARBA00004906"/>
    </source>
</evidence>
<dbReference type="Proteomes" id="UP000314986">
    <property type="component" value="Unassembled WGS sequence"/>
</dbReference>
<dbReference type="GeneTree" id="ENSGT00530000064210"/>
<dbReference type="InterPro" id="IPR001680">
    <property type="entry name" value="WD40_rpt"/>
</dbReference>
<evidence type="ECO:0000256" key="4">
    <source>
        <dbReference type="ARBA" id="ARBA00022786"/>
    </source>
</evidence>
<sequence>HQNEHTSSGDLGEPVPPFGCLWSTANGFHRVLAVVNEEGVVKLYETESRNRENPTLREWSAHNNAVFDVAWVPGEPKLVTASGDQTAKLWDVTGSELLGTFKGHQCSLKSVSFGDWEKAVFCTGGRDGNIMVWDTRCNKKDGFYRQVKQITGAHNALAKQTSPKQKKKRQTARGLAPSVDFQQSVTVVLFQDENTLISAGAVDGVIKVWDLRKHYSVHHQEPMPVRSFSYPGSSTRKLGYSNLILDSTGSNLFANCTDDNIYMFNLTGLRNAPVATFSGHQNSTFYVKSSLSPDGQFLLSGSSDNNAYIWKVSNPRQPPTVLQGHSQEVTSVTWCPSDFTKVSVRGLCRGPDCGDREDWFLLRVEQLRCFGLTAINGRLPGHRIAATSLPGSLHVCKAGSEVVSNLSAMHGVLRYRYISNFYVAVKHVITGGGVGGGYTAPSLRLFLFLSGKAKIGISESSESLLVKVPSRARLERETVNSAAIVTCRQRGE</sequence>
<reference evidence="9" key="3">
    <citation type="journal article" date="2014" name="Nature">
        <title>Elephant shark genome provides unique insights into gnathostome evolution.</title>
        <authorList>
            <consortium name="International Elephant Shark Genome Sequencing Consortium"/>
            <person name="Venkatesh B."/>
            <person name="Lee A.P."/>
            <person name="Ravi V."/>
            <person name="Maurya A.K."/>
            <person name="Lian M.M."/>
            <person name="Swann J.B."/>
            <person name="Ohta Y."/>
            <person name="Flajnik M.F."/>
            <person name="Sutoh Y."/>
            <person name="Kasahara M."/>
            <person name="Hoon S."/>
            <person name="Gangu V."/>
            <person name="Roy S.W."/>
            <person name="Irimia M."/>
            <person name="Korzh V."/>
            <person name="Kondrychyn I."/>
            <person name="Lim Z.W."/>
            <person name="Tay B.H."/>
            <person name="Tohari S."/>
            <person name="Kong K.W."/>
            <person name="Ho S."/>
            <person name="Lorente-Galdos B."/>
            <person name="Quilez J."/>
            <person name="Marques-Bonet T."/>
            <person name="Raney B.J."/>
            <person name="Ingham P.W."/>
            <person name="Tay A."/>
            <person name="Hillier L.W."/>
            <person name="Minx P."/>
            <person name="Boehm T."/>
            <person name="Wilson R.K."/>
            <person name="Brenner S."/>
            <person name="Warren W.C."/>
        </authorList>
    </citation>
    <scope>NUCLEOTIDE SEQUENCE [LARGE SCALE GENOMIC DNA]</scope>
</reference>
<dbReference type="PROSITE" id="PS50082">
    <property type="entry name" value="WD_REPEATS_2"/>
    <property type="match status" value="4"/>
</dbReference>
<dbReference type="Gene3D" id="2.130.10.10">
    <property type="entry name" value="YVTN repeat-like/Quinoprotein amine dehydrogenase"/>
    <property type="match status" value="2"/>
</dbReference>
<accession>A0A4W3IGX8</accession>
<reference evidence="8" key="4">
    <citation type="submission" date="2025-08" db="UniProtKB">
        <authorList>
            <consortium name="Ensembl"/>
        </authorList>
    </citation>
    <scope>IDENTIFICATION</scope>
</reference>
<keyword evidence="3" id="KW-0677">Repeat</keyword>
<dbReference type="Ensembl" id="ENSCMIT00000027141.1">
    <property type="protein sequence ID" value="ENSCMIP00000026711.1"/>
    <property type="gene ID" value="ENSCMIG00000011653.1"/>
</dbReference>
<dbReference type="PROSITE" id="PS00678">
    <property type="entry name" value="WD_REPEATS_1"/>
    <property type="match status" value="2"/>
</dbReference>
<dbReference type="PANTHER" id="PTHR22852:SF0">
    <property type="entry name" value="DENTICLELESS PROTEIN HOMOLOG"/>
    <property type="match status" value="1"/>
</dbReference>
<dbReference type="SUPFAM" id="SSF50978">
    <property type="entry name" value="WD40 repeat-like"/>
    <property type="match status" value="1"/>
</dbReference>
<dbReference type="GO" id="GO:0005634">
    <property type="term" value="C:nucleus"/>
    <property type="evidence" value="ECO:0007669"/>
    <property type="project" value="TreeGrafter"/>
</dbReference>
<evidence type="ECO:0000256" key="5">
    <source>
        <dbReference type="ARBA" id="ARBA00038344"/>
    </source>
</evidence>
<dbReference type="InterPro" id="IPR020472">
    <property type="entry name" value="WD40_PAC1"/>
</dbReference>
<evidence type="ECO:0000313" key="9">
    <source>
        <dbReference type="Proteomes" id="UP000314986"/>
    </source>
</evidence>
<dbReference type="PANTHER" id="PTHR22852">
    <property type="entry name" value="LETHAL 2 DENTICLELESS PROTEIN RETINOIC ACID-REGULATED NUCLEAR MATRIX-ASSOCIATED PROTEIN"/>
    <property type="match status" value="1"/>
</dbReference>
<feature type="repeat" description="WD" evidence="6">
    <location>
        <begin position="290"/>
        <end position="320"/>
    </location>
</feature>
<keyword evidence="2 6" id="KW-0853">WD repeat</keyword>
<dbReference type="PROSITE" id="PS50294">
    <property type="entry name" value="WD_REPEATS_REGION"/>
    <property type="match status" value="2"/>
</dbReference>
<dbReference type="InterPro" id="IPR019775">
    <property type="entry name" value="WD40_repeat_CS"/>
</dbReference>
<dbReference type="SMART" id="SM00320">
    <property type="entry name" value="WD40"/>
    <property type="match status" value="5"/>
</dbReference>
<dbReference type="GO" id="GO:0043161">
    <property type="term" value="P:proteasome-mediated ubiquitin-dependent protein catabolic process"/>
    <property type="evidence" value="ECO:0007669"/>
    <property type="project" value="TreeGrafter"/>
</dbReference>
<keyword evidence="9" id="KW-1185">Reference proteome</keyword>
<dbReference type="AlphaFoldDB" id="A0A4W3IGX8"/>
<dbReference type="InterPro" id="IPR051865">
    <property type="entry name" value="WD-repeat_CDT2_adapter"/>
</dbReference>
<evidence type="ECO:0000256" key="7">
    <source>
        <dbReference type="SAM" id="MobiDB-lite"/>
    </source>
</evidence>
<evidence type="ECO:0000256" key="6">
    <source>
        <dbReference type="PROSITE-ProRule" id="PRU00221"/>
    </source>
</evidence>
<feature type="repeat" description="WD" evidence="6">
    <location>
        <begin position="101"/>
        <end position="136"/>
    </location>
</feature>
<reference evidence="8" key="5">
    <citation type="submission" date="2025-09" db="UniProtKB">
        <authorList>
            <consortium name="Ensembl"/>
        </authorList>
    </citation>
    <scope>IDENTIFICATION</scope>
</reference>
<organism evidence="8 9">
    <name type="scientific">Callorhinchus milii</name>
    <name type="common">Ghost shark</name>
    <dbReference type="NCBI Taxonomy" id="7868"/>
    <lineage>
        <taxon>Eukaryota</taxon>
        <taxon>Metazoa</taxon>
        <taxon>Chordata</taxon>
        <taxon>Craniata</taxon>
        <taxon>Vertebrata</taxon>
        <taxon>Chondrichthyes</taxon>
        <taxon>Holocephali</taxon>
        <taxon>Chimaeriformes</taxon>
        <taxon>Callorhinchidae</taxon>
        <taxon>Callorhinchus</taxon>
    </lineage>
</organism>
<dbReference type="Pfam" id="PF00400">
    <property type="entry name" value="WD40"/>
    <property type="match status" value="4"/>
</dbReference>
<proteinExistence type="inferred from homology"/>
<keyword evidence="4" id="KW-0833">Ubl conjugation pathway</keyword>
<dbReference type="InterPro" id="IPR036322">
    <property type="entry name" value="WD40_repeat_dom_sf"/>
</dbReference>
<dbReference type="InterPro" id="IPR015943">
    <property type="entry name" value="WD40/YVTN_repeat-like_dom_sf"/>
</dbReference>
<dbReference type="PRINTS" id="PR00320">
    <property type="entry name" value="GPROTEINBRPT"/>
</dbReference>
<comment type="pathway">
    <text evidence="1">Protein modification; protein ubiquitination.</text>
</comment>
<evidence type="ECO:0000256" key="2">
    <source>
        <dbReference type="ARBA" id="ARBA00022574"/>
    </source>
</evidence>
<dbReference type="GO" id="GO:0007095">
    <property type="term" value="P:mitotic G2 DNA damage checkpoint signaling"/>
    <property type="evidence" value="ECO:0007669"/>
    <property type="project" value="TreeGrafter"/>
</dbReference>
<dbReference type="OMA" id="DSRVHTY"/>
<feature type="repeat" description="WD" evidence="6">
    <location>
        <begin position="185"/>
        <end position="219"/>
    </location>
</feature>
<reference evidence="9" key="1">
    <citation type="journal article" date="2006" name="Science">
        <title>Ancient noncoding elements conserved in the human genome.</title>
        <authorList>
            <person name="Venkatesh B."/>
            <person name="Kirkness E.F."/>
            <person name="Loh Y.H."/>
            <person name="Halpern A.L."/>
            <person name="Lee A.P."/>
            <person name="Johnson J."/>
            <person name="Dandona N."/>
            <person name="Viswanathan L.D."/>
            <person name="Tay A."/>
            <person name="Venter J.C."/>
            <person name="Strausberg R.L."/>
            <person name="Brenner S."/>
        </authorList>
    </citation>
    <scope>NUCLEOTIDE SEQUENCE [LARGE SCALE GENOMIC DNA]</scope>
</reference>
<dbReference type="GO" id="GO:0030674">
    <property type="term" value="F:protein-macromolecule adaptor activity"/>
    <property type="evidence" value="ECO:0007669"/>
    <property type="project" value="TreeGrafter"/>
</dbReference>